<dbReference type="SUPFAM" id="SSF103506">
    <property type="entry name" value="Mitochondrial carrier"/>
    <property type="match status" value="1"/>
</dbReference>
<reference evidence="4 5" key="1">
    <citation type="submission" date="2024-03" db="EMBL/GenBank/DDBJ databases">
        <title>Complete genome sequence of the green alga Chloropicon roscoffensis RCC1871.</title>
        <authorList>
            <person name="Lemieux C."/>
            <person name="Pombert J.-F."/>
            <person name="Otis C."/>
            <person name="Turmel M."/>
        </authorList>
    </citation>
    <scope>NUCLEOTIDE SEQUENCE [LARGE SCALE GENOMIC DNA]</scope>
    <source>
        <strain evidence="4 5">RCC1871</strain>
    </source>
</reference>
<evidence type="ECO:0000313" key="5">
    <source>
        <dbReference type="Proteomes" id="UP001472866"/>
    </source>
</evidence>
<dbReference type="PANTHER" id="PTHR47567:SF1">
    <property type="entry name" value="NAD-DEPENDENT EPIMERASE_DEHYDRATASE DOMAIN-CONTAINING PROTEIN"/>
    <property type="match status" value="1"/>
</dbReference>
<evidence type="ECO:0000256" key="2">
    <source>
        <dbReference type="ARBA" id="ARBA00022692"/>
    </source>
</evidence>
<evidence type="ECO:0000313" key="4">
    <source>
        <dbReference type="EMBL" id="WZN59280.1"/>
    </source>
</evidence>
<keyword evidence="5" id="KW-1185">Reference proteome</keyword>
<name>A0AAX4NZG3_9CHLO</name>
<dbReference type="Proteomes" id="UP001472866">
    <property type="component" value="Chromosome 01"/>
</dbReference>
<comment type="subcellular location">
    <subcellularLocation>
        <location evidence="1">Membrane</location>
        <topology evidence="1">Multi-pass membrane protein</topology>
    </subcellularLocation>
</comment>
<sequence length="354" mass="38260">MNKTRDSGLGGIPFAQRPVTGHGTAIAAALRSYKDFQQNSVAANKIDAQSTTPQACYVASKKEVELSEVLKKAANRAIGGGVAGAAAMAINVSTLMWIRTTVNFQYRYGMSTSEALRHLYKDGGGGIIGLTRFYRGYFPALMQGPLARFGDTAANAGVMAYFDSYEETQELPVLVKTLGASAAASTMRIFLMPIDAWKTTKQVEGAAGLTKLVAKVRTNGPTVLWHGALGAASATFVGHYPWWSVYNALNEYLPQYDRKTDFANYLGRSALIGFCASVTSDSISNPIRVLKTYRQTSAEKISYAEAAKAVIAKEGFGGFWTRGLSTKIVANGLQGIMFSVGYKYFTELIFSDKK</sequence>
<gene>
    <name evidence="4" type="ORF">HKI87_01g08050</name>
</gene>
<dbReference type="InterPro" id="IPR018108">
    <property type="entry name" value="MCP_transmembrane"/>
</dbReference>
<dbReference type="PANTHER" id="PTHR47567">
    <property type="entry name" value="MITOCHONDRIAL SUBSTRATE/SOLUTE CARRIER"/>
    <property type="match status" value="1"/>
</dbReference>
<keyword evidence="3" id="KW-0472">Membrane</keyword>
<dbReference type="Gene3D" id="1.50.40.10">
    <property type="entry name" value="Mitochondrial carrier domain"/>
    <property type="match status" value="1"/>
</dbReference>
<evidence type="ECO:0000256" key="1">
    <source>
        <dbReference type="ARBA" id="ARBA00004141"/>
    </source>
</evidence>
<organism evidence="4 5">
    <name type="scientific">Chloropicon roscoffensis</name>
    <dbReference type="NCBI Taxonomy" id="1461544"/>
    <lineage>
        <taxon>Eukaryota</taxon>
        <taxon>Viridiplantae</taxon>
        <taxon>Chlorophyta</taxon>
        <taxon>Chloropicophyceae</taxon>
        <taxon>Chloropicales</taxon>
        <taxon>Chloropicaceae</taxon>
        <taxon>Chloropicon</taxon>
    </lineage>
</organism>
<keyword evidence="2" id="KW-0812">Transmembrane</keyword>
<dbReference type="EMBL" id="CP151501">
    <property type="protein sequence ID" value="WZN59280.1"/>
    <property type="molecule type" value="Genomic_DNA"/>
</dbReference>
<protein>
    <submittedName>
        <fullName evidence="4">Mitochondrial carrier protein</fullName>
    </submittedName>
</protein>
<dbReference type="InterPro" id="IPR023395">
    <property type="entry name" value="MCP_dom_sf"/>
</dbReference>
<dbReference type="Pfam" id="PF00153">
    <property type="entry name" value="Mito_carr"/>
    <property type="match status" value="1"/>
</dbReference>
<proteinExistence type="predicted"/>
<evidence type="ECO:0000256" key="3">
    <source>
        <dbReference type="ARBA" id="ARBA00023136"/>
    </source>
</evidence>
<dbReference type="AlphaFoldDB" id="A0AAX4NZG3"/>
<accession>A0AAX4NZG3</accession>
<dbReference type="GO" id="GO:0016020">
    <property type="term" value="C:membrane"/>
    <property type="evidence" value="ECO:0007669"/>
    <property type="project" value="UniProtKB-SubCell"/>
</dbReference>